<gene>
    <name evidence="18" type="primary">Cluh_1</name>
    <name evidence="18" type="ORF">GTO96_0005494</name>
</gene>
<dbReference type="Pfam" id="PF12807">
    <property type="entry name" value="eIF3_p135"/>
    <property type="match status" value="1"/>
</dbReference>
<dbReference type="InterPro" id="IPR011990">
    <property type="entry name" value="TPR-like_helical_dom_sf"/>
</dbReference>
<comment type="caution">
    <text evidence="18">The sequence shown here is derived from an EMBL/GenBank/DDBJ whole genome shotgun (WGS) entry which is preliminary data.</text>
</comment>
<dbReference type="Pfam" id="PF13374">
    <property type="entry name" value="TPR_10"/>
    <property type="match status" value="1"/>
</dbReference>
<evidence type="ECO:0000313" key="18">
    <source>
        <dbReference type="EMBL" id="KAG2471024.1"/>
    </source>
</evidence>
<dbReference type="Pfam" id="PF15044">
    <property type="entry name" value="CLU_N"/>
    <property type="match status" value="1"/>
</dbReference>
<dbReference type="GO" id="GO:0048312">
    <property type="term" value="P:intracellular distribution of mitochondria"/>
    <property type="evidence" value="ECO:0007669"/>
    <property type="project" value="TreeGrafter"/>
</dbReference>
<keyword evidence="19" id="KW-1185">Reference proteome</keyword>
<dbReference type="Gene3D" id="3.40.50.300">
    <property type="entry name" value="P-loop containing nucleotide triphosphate hydrolases"/>
    <property type="match status" value="1"/>
</dbReference>
<feature type="compositionally biased region" description="Basic and acidic residues" evidence="15">
    <location>
        <begin position="1730"/>
        <end position="1743"/>
    </location>
</feature>
<dbReference type="EC" id="2.8.2.20" evidence="4"/>
<keyword evidence="11" id="KW-0472">Membrane</keyword>
<feature type="compositionally biased region" description="Basic and acidic residues" evidence="15">
    <location>
        <begin position="1571"/>
        <end position="1597"/>
    </location>
</feature>
<evidence type="ECO:0000256" key="3">
    <source>
        <dbReference type="ARBA" id="ARBA00009988"/>
    </source>
</evidence>
<comment type="subcellular location">
    <subcellularLocation>
        <location evidence="2">Golgi apparatus membrane</location>
        <topology evidence="2">Single-pass type II membrane protein</topology>
    </subcellularLocation>
</comment>
<proteinExistence type="inferred from homology"/>
<feature type="compositionally biased region" description="Basic and acidic residues" evidence="15">
    <location>
        <begin position="1802"/>
        <end position="1819"/>
    </location>
</feature>
<feature type="region of interest" description="Disordered" evidence="15">
    <location>
        <begin position="1781"/>
        <end position="1819"/>
    </location>
</feature>
<evidence type="ECO:0000256" key="4">
    <source>
        <dbReference type="ARBA" id="ARBA00013262"/>
    </source>
</evidence>
<dbReference type="GO" id="GO:0008476">
    <property type="term" value="F:protein-tyrosine sulfotransferase activity"/>
    <property type="evidence" value="ECO:0007669"/>
    <property type="project" value="UniProtKB-EC"/>
</dbReference>
<organism evidence="18 19">
    <name type="scientific">Polypterus senegalus</name>
    <name type="common">Senegal bichir</name>
    <dbReference type="NCBI Taxonomy" id="55291"/>
    <lineage>
        <taxon>Eukaryota</taxon>
        <taxon>Metazoa</taxon>
        <taxon>Chordata</taxon>
        <taxon>Craniata</taxon>
        <taxon>Vertebrata</taxon>
        <taxon>Euteleostomi</taxon>
        <taxon>Actinopterygii</taxon>
        <taxon>Polypteriformes</taxon>
        <taxon>Polypteridae</taxon>
        <taxon>Polypterus</taxon>
    </lineage>
</organism>
<comment type="function">
    <text evidence="1">Catalyzes the O-sulfation of tyrosine residues within acidic motifs of polypeptides, using 3'-phosphoadenylyl sulfate (PAPS) as cosubstrate.</text>
</comment>
<evidence type="ECO:0000256" key="2">
    <source>
        <dbReference type="ARBA" id="ARBA00004323"/>
    </source>
</evidence>
<feature type="signal peptide" evidence="16">
    <location>
        <begin position="1"/>
        <end position="27"/>
    </location>
</feature>
<evidence type="ECO:0000256" key="6">
    <source>
        <dbReference type="ARBA" id="ARBA00022679"/>
    </source>
</evidence>
<evidence type="ECO:0000256" key="13">
    <source>
        <dbReference type="ARBA" id="ARBA00023180"/>
    </source>
</evidence>
<dbReference type="SUPFAM" id="SSF103107">
    <property type="entry name" value="Hypothetical protein c14orf129, hspc210"/>
    <property type="match status" value="1"/>
</dbReference>
<dbReference type="PANTHER" id="PTHR12601:SF41">
    <property type="entry name" value="CLUSTERED MITOCHONDRIA PROTEIN HOMOLOG"/>
    <property type="match status" value="1"/>
</dbReference>
<keyword evidence="5" id="KW-0963">Cytoplasm</keyword>
<keyword evidence="10" id="KW-0333">Golgi apparatus</keyword>
<evidence type="ECO:0000256" key="7">
    <source>
        <dbReference type="ARBA" id="ARBA00022692"/>
    </source>
</evidence>
<feature type="region of interest" description="Disordered" evidence="15">
    <location>
        <begin position="1098"/>
        <end position="1126"/>
    </location>
</feature>
<feature type="compositionally biased region" description="Basic and acidic residues" evidence="15">
    <location>
        <begin position="1671"/>
        <end position="1692"/>
    </location>
</feature>
<keyword evidence="8" id="KW-0735">Signal-anchor</keyword>
<dbReference type="SUPFAM" id="SSF48452">
    <property type="entry name" value="TPR-like"/>
    <property type="match status" value="1"/>
</dbReference>
<comment type="catalytic activity">
    <reaction evidence="14">
        <text>L-tyrosyl-[protein] + 3'-phosphoadenylyl sulfate = O-sulfo-L-tyrosine-[protein] + adenosine 3',5'-bisphosphate + H(+)</text>
        <dbReference type="Rhea" id="RHEA:16801"/>
        <dbReference type="Rhea" id="RHEA-COMP:10136"/>
        <dbReference type="Rhea" id="RHEA-COMP:11688"/>
        <dbReference type="ChEBI" id="CHEBI:15378"/>
        <dbReference type="ChEBI" id="CHEBI:46858"/>
        <dbReference type="ChEBI" id="CHEBI:58339"/>
        <dbReference type="ChEBI" id="CHEBI:58343"/>
        <dbReference type="ChEBI" id="CHEBI:65286"/>
        <dbReference type="EC" id="2.8.2.20"/>
    </reaction>
</comment>
<evidence type="ECO:0000256" key="10">
    <source>
        <dbReference type="ARBA" id="ARBA00023034"/>
    </source>
</evidence>
<keyword evidence="16" id="KW-0732">Signal</keyword>
<feature type="region of interest" description="Disordered" evidence="15">
    <location>
        <begin position="1571"/>
        <end position="1764"/>
    </location>
</feature>
<dbReference type="CDD" id="cd15466">
    <property type="entry name" value="CLU-central"/>
    <property type="match status" value="1"/>
</dbReference>
<evidence type="ECO:0000259" key="17">
    <source>
        <dbReference type="PROSITE" id="PS51823"/>
    </source>
</evidence>
<evidence type="ECO:0000313" key="19">
    <source>
        <dbReference type="Proteomes" id="UP000886611"/>
    </source>
</evidence>
<keyword evidence="6" id="KW-0808">Transferase</keyword>
<evidence type="ECO:0000256" key="8">
    <source>
        <dbReference type="ARBA" id="ARBA00022968"/>
    </source>
</evidence>
<feature type="compositionally biased region" description="Basic and acidic residues" evidence="15">
    <location>
        <begin position="1404"/>
        <end position="1435"/>
    </location>
</feature>
<feature type="compositionally biased region" description="Basic and acidic residues" evidence="15">
    <location>
        <begin position="1454"/>
        <end position="1465"/>
    </location>
</feature>
<dbReference type="FunFam" id="3.30.2280.10:FF:000002">
    <property type="entry name" value="Clustered mitochondria protein homolog"/>
    <property type="match status" value="1"/>
</dbReference>
<reference evidence="18 19" key="1">
    <citation type="journal article" date="2021" name="Cell">
        <title>Tracing the genetic footprints of vertebrate landing in non-teleost ray-finned fishes.</title>
        <authorList>
            <person name="Bi X."/>
            <person name="Wang K."/>
            <person name="Yang L."/>
            <person name="Pan H."/>
            <person name="Jiang H."/>
            <person name="Wei Q."/>
            <person name="Fang M."/>
            <person name="Yu H."/>
            <person name="Zhu C."/>
            <person name="Cai Y."/>
            <person name="He Y."/>
            <person name="Gan X."/>
            <person name="Zeng H."/>
            <person name="Yu D."/>
            <person name="Zhu Y."/>
            <person name="Jiang H."/>
            <person name="Qiu Q."/>
            <person name="Yang H."/>
            <person name="Zhang Y.E."/>
            <person name="Wang W."/>
            <person name="Zhu M."/>
            <person name="He S."/>
            <person name="Zhang G."/>
        </authorList>
    </citation>
    <scope>NUCLEOTIDE SEQUENCE [LARGE SCALE GENOMIC DNA]</scope>
    <source>
        <strain evidence="18">Bchr_013</strain>
    </source>
</reference>
<evidence type="ECO:0000256" key="16">
    <source>
        <dbReference type="SAM" id="SignalP"/>
    </source>
</evidence>
<feature type="compositionally biased region" description="Low complexity" evidence="15">
    <location>
        <begin position="1098"/>
        <end position="1110"/>
    </location>
</feature>
<keyword evidence="7" id="KW-0812">Transmembrane</keyword>
<accession>A0A8X7XQ20</accession>
<dbReference type="SUPFAM" id="SSF52540">
    <property type="entry name" value="P-loop containing nucleoside triphosphate hydrolases"/>
    <property type="match status" value="1"/>
</dbReference>
<keyword evidence="12" id="KW-1015">Disulfide bond</keyword>
<comment type="similarity">
    <text evidence="3">Belongs to the protein sulfotransferase family.</text>
</comment>
<dbReference type="InterPro" id="IPR025697">
    <property type="entry name" value="CLU_dom"/>
</dbReference>
<dbReference type="FunFam" id="3.40.50.300:FF:000290">
    <property type="entry name" value="Protein-tyrosine sulfotransferase"/>
    <property type="match status" value="1"/>
</dbReference>
<dbReference type="Pfam" id="PF13469">
    <property type="entry name" value="Sulfotransfer_3"/>
    <property type="match status" value="1"/>
</dbReference>
<evidence type="ECO:0000256" key="9">
    <source>
        <dbReference type="ARBA" id="ARBA00022989"/>
    </source>
</evidence>
<evidence type="ECO:0000256" key="12">
    <source>
        <dbReference type="ARBA" id="ARBA00023157"/>
    </source>
</evidence>
<feature type="compositionally biased region" description="Basic residues" evidence="15">
    <location>
        <begin position="1112"/>
        <end position="1122"/>
    </location>
</feature>
<dbReference type="InterPro" id="IPR023231">
    <property type="entry name" value="GSKIP_dom_sf"/>
</dbReference>
<dbReference type="Pfam" id="PF13236">
    <property type="entry name" value="CLU"/>
    <property type="match status" value="1"/>
</dbReference>
<dbReference type="Proteomes" id="UP000886611">
    <property type="component" value="Unassembled WGS sequence"/>
</dbReference>
<feature type="compositionally biased region" description="Basic and acidic residues" evidence="15">
    <location>
        <begin position="1365"/>
        <end position="1390"/>
    </location>
</feature>
<dbReference type="GO" id="GO:0000139">
    <property type="term" value="C:Golgi membrane"/>
    <property type="evidence" value="ECO:0007669"/>
    <property type="project" value="UniProtKB-SubCell"/>
</dbReference>
<keyword evidence="9" id="KW-1133">Transmembrane helix</keyword>
<dbReference type="EMBL" id="JAATIS010000094">
    <property type="protein sequence ID" value="KAG2471024.1"/>
    <property type="molecule type" value="Genomic_DNA"/>
</dbReference>
<feature type="compositionally biased region" description="Basic and acidic residues" evidence="15">
    <location>
        <begin position="1706"/>
        <end position="1718"/>
    </location>
</feature>
<evidence type="ECO:0000256" key="11">
    <source>
        <dbReference type="ARBA" id="ARBA00023136"/>
    </source>
</evidence>
<dbReference type="GO" id="GO:0003729">
    <property type="term" value="F:mRNA binding"/>
    <property type="evidence" value="ECO:0007669"/>
    <property type="project" value="TreeGrafter"/>
</dbReference>
<dbReference type="InterPro" id="IPR028275">
    <property type="entry name" value="CLU_N"/>
</dbReference>
<name>A0A8X7XQ20_POLSE</name>
<sequence length="1869" mass="208308">MRITGRRVVVAASCLAALFLLAHLCQHALDCQERYRPPAVMKPEQNGISLMDWQHVEYHYSKDMPLIFVGGVPRSGTTLMRAMLDAHPEIRCGEETRIIPRILAMRHSWSKSEREKMRLDEAGVTDEVLDSAVQSFILEVIARHGEPAKFLCNKDPFTLKSSLYLSHLFPNSKFLLMIRDGRASVYSMISRKVTIAGFDLNSYRDCLTKWNKAVETMYTQCLQVGPSRCKPVFYEQLVLHPRNSMKDIMDFLGIPWNEAVLHHEEAIGKPGGVSLSKIERSTDQVIKPVNLEALSKWVGHIPTDVIHDMAHIAPMLSQLGYDPYANPPNYGNPDPAVVNNTQRVMKGDFKNPPYLKRSHQVSQQTSIHKVMQAVMARQESCCRTCFSLHFGGSILDPQSELGAVVGLGPGAELKLVEELYALQDARAHVAHLMRLLRTQEAGDPYSGQACHSLSFLEEVLKGHGCEPVNGSWSKWPGSLPGCDLSDCVVPDYIRPRCKERPLLPLQPPSAESKAPPCLLSLIISQWSPPPGNRKLHGDLLYLTVRTIEGRSVDITACARGFYVNQSSLDNFDPTMASPGLLSHSLSDVLSQLSPAFRRGFAFIQKSRLPNHSLDKMEAPKKIYSWTSPRIAHSANWEPCSLGLGLEFHGSEQIRDWNEEFQTAQELPQTTLTARLHRDHSLFKVNSDFVLEATRGAVAAVEGSIIPINPSENPCLHVFLWKGIFLSLASDGAVGCDKAARAVPRLDLAGIQAYSGLLEMADRLHALATCIIDYRGYRVVAQALAPGVLERGVENRILYGCANSGHDAAASRKFIELLGQAAKLLRIQKHGVLLSSGKQISIYSSADCKGIVGNDGRYYILDLYHTYPPDLNFQPQNQERDGTSTGLLHEFPHQFYRLRPEVIKSFVQQKYSQFMRIVMEKMQDTADDGTKPSLEAAGPKGVDAVRVACKEVGSVSDIMFEIRFNPDINSPGVLFPDSEKEALQKQTALLRQAADFLVSEQIPSFITDCLNHLTVPVDGSTITAALHQRGINLRYMGRIVHLISESESKQRLQHIYRLLICQMVTRSARRIFNLYLQGVNVSNISAAVSHFLNCLLGSPSSSSNSVSGESSGLRKKKARRKGRSTAGSLDATAWTTLTPSELWAQLLQDAKETFHLTTHIGDRIDQVVLETGVQKVSLLRELCLKCGIQLLLREYSLDNQHTSPFNPEDIVNIFPVVKHLHVPSIDGTKMLCRAQASLQQGCLKTGYQQLQDALALFTRVYGFLHPDSCLCLQGLAKIAYIAGKYSEAVIMQKKAVIISERAWGFDHHNTINGYSNIGLVVQGTQQEEMAIRFLQNALIINKKFHGSKTLLTALSKNKQAHVNLQNERETESISDLHEEVKQSAGDNKPDEELQVIWTDKGITGSEHRLEEVDKGDGENPKQDKSEKQGNCTRDHGSGVLERTGKCSCAENSKSNPEKPGEVEEVRISKEILDETRVLGKSRPIDIGEDKKRNIIAYEFENLGENRRVDSIDSFPRETPESSKMNQKVDGIKEIENNVKHNHDKIRPVEHGIDNVLNSKICKTESTGIKVVDSKDMSDGKEEQDKDSFEGNEIKEPRENGSTNSVTVLALAIQNREKRDPKIESSESVTRRRGNPNKVGPGEAGQNEGRPEEAQVTEDQNPKDVLQTTKGEQGSDFKDPKELAGPFERKEKSKISKNTLKEGGWQETRQDRDGHLHEDENTVVNANTVLPEECREYDPEVKGLEQTKVNWNGRPEGTEQNDASTGVQEIKGDVEKNNFKEGEFESAAHSGKVWLDGQGGLTEMEDRNVKEDESKEVSSKKTADIEMCIEGVAKERDLRTECVVEDMCRSWQTPNENLFRADGIEGSETLE</sequence>
<feature type="non-terminal residue" evidence="18">
    <location>
        <position position="1"/>
    </location>
</feature>
<dbReference type="InterPro" id="IPR027417">
    <property type="entry name" value="P-loop_NTPase"/>
</dbReference>
<evidence type="ECO:0000256" key="1">
    <source>
        <dbReference type="ARBA" id="ARBA00003886"/>
    </source>
</evidence>
<dbReference type="Gene3D" id="1.25.40.10">
    <property type="entry name" value="Tetratricopeptide repeat domain"/>
    <property type="match status" value="1"/>
</dbReference>
<dbReference type="PANTHER" id="PTHR12601">
    <property type="entry name" value="EUKARYOTIC TRANSLATION INITIATION FACTOR 3 SUBUNIT EIF-3"/>
    <property type="match status" value="1"/>
</dbReference>
<feature type="non-terminal residue" evidence="18">
    <location>
        <position position="1869"/>
    </location>
</feature>
<dbReference type="Gene3D" id="3.30.2280.10">
    <property type="entry name" value="Hypothetical protein (hspc210)"/>
    <property type="match status" value="1"/>
</dbReference>
<dbReference type="PROSITE" id="PS51823">
    <property type="entry name" value="CLU"/>
    <property type="match status" value="1"/>
</dbReference>
<feature type="compositionally biased region" description="Basic and acidic residues" evidence="15">
    <location>
        <begin position="1613"/>
        <end position="1623"/>
    </location>
</feature>
<dbReference type="InterPro" id="IPR033646">
    <property type="entry name" value="CLU-central"/>
</dbReference>
<protein>
    <recommendedName>
        <fullName evidence="4">protein-tyrosine sulfotransferase</fullName>
        <ecNumber evidence="4">2.8.2.20</ecNumber>
    </recommendedName>
</protein>
<dbReference type="InterPro" id="IPR027523">
    <property type="entry name" value="CLU_prot"/>
</dbReference>
<feature type="domain" description="Clu" evidence="17">
    <location>
        <begin position="632"/>
        <end position="873"/>
    </location>
</feature>
<feature type="chain" id="PRO_5036461431" description="protein-tyrosine sulfotransferase" evidence="16">
    <location>
        <begin position="28"/>
        <end position="1869"/>
    </location>
</feature>
<evidence type="ECO:0000256" key="15">
    <source>
        <dbReference type="SAM" id="MobiDB-lite"/>
    </source>
</evidence>
<evidence type="ECO:0000256" key="5">
    <source>
        <dbReference type="ARBA" id="ARBA00022490"/>
    </source>
</evidence>
<keyword evidence="13" id="KW-0325">Glycoprotein</keyword>
<feature type="region of interest" description="Disordered" evidence="15">
    <location>
        <begin position="1361"/>
        <end position="1465"/>
    </location>
</feature>
<evidence type="ECO:0000256" key="14">
    <source>
        <dbReference type="ARBA" id="ARBA00048460"/>
    </source>
</evidence>